<reference evidence="3" key="1">
    <citation type="submission" date="2025-08" db="UniProtKB">
        <authorList>
            <consortium name="RefSeq"/>
        </authorList>
    </citation>
    <scope>IDENTIFICATION</scope>
</reference>
<name>A0A6I9UFT5_SESIN</name>
<accession>A0A6I9UFT5</accession>
<organism evidence="2 3">
    <name type="scientific">Sesamum indicum</name>
    <name type="common">Oriental sesame</name>
    <name type="synonym">Sesamum orientale</name>
    <dbReference type="NCBI Taxonomy" id="4182"/>
    <lineage>
        <taxon>Eukaryota</taxon>
        <taxon>Viridiplantae</taxon>
        <taxon>Streptophyta</taxon>
        <taxon>Embryophyta</taxon>
        <taxon>Tracheophyta</taxon>
        <taxon>Spermatophyta</taxon>
        <taxon>Magnoliopsida</taxon>
        <taxon>eudicotyledons</taxon>
        <taxon>Gunneridae</taxon>
        <taxon>Pentapetalae</taxon>
        <taxon>asterids</taxon>
        <taxon>lamiids</taxon>
        <taxon>Lamiales</taxon>
        <taxon>Pedaliaceae</taxon>
        <taxon>Sesamum</taxon>
    </lineage>
</organism>
<dbReference type="PANTHER" id="PTHR31105">
    <property type="entry name" value="EXTRA-LARGE G-PROTEIN-LIKE"/>
    <property type="match status" value="1"/>
</dbReference>
<dbReference type="KEGG" id="sind:105173144"/>
<dbReference type="GO" id="GO:1900150">
    <property type="term" value="P:regulation of defense response to fungus"/>
    <property type="evidence" value="ECO:0007669"/>
    <property type="project" value="InterPro"/>
</dbReference>
<evidence type="ECO:0000313" key="2">
    <source>
        <dbReference type="Proteomes" id="UP000504604"/>
    </source>
</evidence>
<dbReference type="RefSeq" id="XP_011093107.1">
    <property type="nucleotide sequence ID" value="XM_011094805.2"/>
</dbReference>
<dbReference type="AlphaFoldDB" id="A0A6I9UFT5"/>
<dbReference type="GeneID" id="105173144"/>
<dbReference type="InterPro" id="IPR040244">
    <property type="entry name" value="EDR4-like"/>
</dbReference>
<dbReference type="InterPro" id="IPR055126">
    <property type="entry name" value="EDR4-like_N"/>
</dbReference>
<keyword evidence="2" id="KW-1185">Reference proteome</keyword>
<feature type="domain" description="Enhanced disease resistance 4-like N-terminal" evidence="1">
    <location>
        <begin position="78"/>
        <end position="106"/>
    </location>
</feature>
<evidence type="ECO:0000259" key="1">
    <source>
        <dbReference type="Pfam" id="PF22910"/>
    </source>
</evidence>
<dbReference type="Pfam" id="PF22910">
    <property type="entry name" value="EDR4-like_1st"/>
    <property type="match status" value="1"/>
</dbReference>
<gene>
    <name evidence="3" type="primary">LOC105173144</name>
</gene>
<dbReference type="OrthoDB" id="2020426at2759"/>
<dbReference type="InParanoid" id="A0A6I9UFT5"/>
<protein>
    <submittedName>
        <fullName evidence="3">Uncharacterized protein LOC105173144</fullName>
    </submittedName>
</protein>
<proteinExistence type="predicted"/>
<evidence type="ECO:0000313" key="3">
    <source>
        <dbReference type="RefSeq" id="XP_011093107.1"/>
    </source>
</evidence>
<sequence length="257" mass="28827">MSRDNWERLVAAVRLVAAALRKAQLWEMFHDHSRSSSHSTISSDLSSNSSNENLVFASNNLESHHVPSTMIPSFSRAQLRFVRCPKCASILPLTGYPIYRCGGCDSYKTVQQKKSNLTVNGHPIPDRLVKKAEKVAGPIQPWDYWYDFRAGFWGVMGGRALGIIPPFIQEFNYPMPAHCSGGNTGIFVNGRELHQRDLDLLHGRGLPTDRGKSYTIEMSGRVLDEQTGEELHLGKLAPTVEKVKHGFGMKVPRFYEV</sequence>
<dbReference type="Proteomes" id="UP000504604">
    <property type="component" value="Linkage group LG11"/>
</dbReference>
<dbReference type="PANTHER" id="PTHR31105:SF58">
    <property type="entry name" value="G-LIKE PROTEIN, PUTATIVE (DUF3133)-RELATED"/>
    <property type="match status" value="1"/>
</dbReference>